<keyword evidence="2" id="KW-0808">Transferase</keyword>
<dbReference type="Pfam" id="PF14529">
    <property type="entry name" value="Exo_endo_phos_2"/>
    <property type="match status" value="1"/>
</dbReference>
<dbReference type="InterPro" id="IPR036691">
    <property type="entry name" value="Endo/exonu/phosph_ase_sf"/>
</dbReference>
<evidence type="ECO:0000259" key="1">
    <source>
        <dbReference type="Pfam" id="PF14529"/>
    </source>
</evidence>
<keyword evidence="2" id="KW-0548">Nucleotidyltransferase</keyword>
<feature type="domain" description="Endonuclease/exonuclease/phosphatase" evidence="1">
    <location>
        <begin position="109"/>
        <end position="215"/>
    </location>
</feature>
<gene>
    <name evidence="2" type="ORF">PoB_000718800</name>
</gene>
<name>A0AAV3YE03_9GAST</name>
<dbReference type="GO" id="GO:0003964">
    <property type="term" value="F:RNA-directed DNA polymerase activity"/>
    <property type="evidence" value="ECO:0007669"/>
    <property type="project" value="UniProtKB-KW"/>
</dbReference>
<dbReference type="Proteomes" id="UP000735302">
    <property type="component" value="Unassembled WGS sequence"/>
</dbReference>
<evidence type="ECO:0000313" key="2">
    <source>
        <dbReference type="EMBL" id="GFN80682.1"/>
    </source>
</evidence>
<organism evidence="2 3">
    <name type="scientific">Plakobranchus ocellatus</name>
    <dbReference type="NCBI Taxonomy" id="259542"/>
    <lineage>
        <taxon>Eukaryota</taxon>
        <taxon>Metazoa</taxon>
        <taxon>Spiralia</taxon>
        <taxon>Lophotrochozoa</taxon>
        <taxon>Mollusca</taxon>
        <taxon>Gastropoda</taxon>
        <taxon>Heterobranchia</taxon>
        <taxon>Euthyneura</taxon>
        <taxon>Panpulmonata</taxon>
        <taxon>Sacoglossa</taxon>
        <taxon>Placobranchoidea</taxon>
        <taxon>Plakobranchidae</taxon>
        <taxon>Plakobranchus</taxon>
    </lineage>
</organism>
<dbReference type="PANTHER" id="PTHR33273">
    <property type="entry name" value="DOMAIN-CONTAINING PROTEIN, PUTATIVE-RELATED"/>
    <property type="match status" value="1"/>
</dbReference>
<dbReference type="InterPro" id="IPR005135">
    <property type="entry name" value="Endo/exonuclease/phosphatase"/>
</dbReference>
<dbReference type="AlphaFoldDB" id="A0AAV3YE03"/>
<dbReference type="EMBL" id="BLXT01000833">
    <property type="protein sequence ID" value="GFN80682.1"/>
    <property type="molecule type" value="Genomic_DNA"/>
</dbReference>
<reference evidence="2 3" key="1">
    <citation type="journal article" date="2021" name="Elife">
        <title>Chloroplast acquisition without the gene transfer in kleptoplastic sea slugs, Plakobranchus ocellatus.</title>
        <authorList>
            <person name="Maeda T."/>
            <person name="Takahashi S."/>
            <person name="Yoshida T."/>
            <person name="Shimamura S."/>
            <person name="Takaki Y."/>
            <person name="Nagai Y."/>
            <person name="Toyoda A."/>
            <person name="Suzuki Y."/>
            <person name="Arimoto A."/>
            <person name="Ishii H."/>
            <person name="Satoh N."/>
            <person name="Nishiyama T."/>
            <person name="Hasebe M."/>
            <person name="Maruyama T."/>
            <person name="Minagawa J."/>
            <person name="Obokata J."/>
            <person name="Shigenobu S."/>
        </authorList>
    </citation>
    <scope>NUCLEOTIDE SEQUENCE [LARGE SCALE GENOMIC DNA]</scope>
</reference>
<keyword evidence="3" id="KW-1185">Reference proteome</keyword>
<keyword evidence="2" id="KW-0695">RNA-directed DNA polymerase</keyword>
<comment type="caution">
    <text evidence="2">The sequence shown here is derived from an EMBL/GenBank/DDBJ whole genome shotgun (WGS) entry which is preliminary data.</text>
</comment>
<protein>
    <submittedName>
        <fullName evidence="2">RNA-directed DNA polymerase from mobile element jockey</fullName>
    </submittedName>
</protein>
<dbReference type="Gene3D" id="3.60.10.10">
    <property type="entry name" value="Endonuclease/exonuclease/phosphatase"/>
    <property type="match status" value="1"/>
</dbReference>
<evidence type="ECO:0000313" key="3">
    <source>
        <dbReference type="Proteomes" id="UP000735302"/>
    </source>
</evidence>
<proteinExistence type="predicted"/>
<dbReference type="SUPFAM" id="SSF56219">
    <property type="entry name" value="DNase I-like"/>
    <property type="match status" value="1"/>
</dbReference>
<sequence length="306" mass="34432">MNKKPARKNRKAKLLGLLRQPNESNQFFASVLNTLVTFADLSLVPEVLSFRHCLYSSQHGNGETDGDTGVFRQAMARIPQHNNSSAVRNAKDLYSSPYGEDEFHPQREDIRKMISKLSLGELFEQFPKPFLLLGDYNAHSPAWGDSRRDGRGRMLEEFIAENDLIILHSGEQTFVHSAYHSTLAIDMAVTSPSIAAECSWAAHSDLFGSDHFPIFLTLTSHFDANVNIPSFNVQKADWSRFGDLCKLSLDDSVADIEKFTSKLLDAARSSIPSHKGTKYKTRVPRNVVRLCRKRKRLKGGILKPLQ</sequence>
<dbReference type="PANTHER" id="PTHR33273:SF4">
    <property type="entry name" value="ENDONUCLEASE_EXONUCLEASE_PHOSPHATASE DOMAIN-CONTAINING PROTEIN"/>
    <property type="match status" value="1"/>
</dbReference>
<accession>A0AAV3YE03</accession>